<name>A0A4D7QSM3_9HYPH</name>
<keyword evidence="2" id="KW-1185">Reference proteome</keyword>
<dbReference type="AlphaFoldDB" id="A0A4D7QSM3"/>
<protein>
    <submittedName>
        <fullName evidence="1">Uncharacterized protein</fullName>
    </submittedName>
</protein>
<dbReference type="KEGG" id="paqt:E8L99_23520"/>
<sequence length="91" mass="9988">MNVISFPAVIKAPEEDGTHAILNGFTRLLSDIQAQQARLHACGFDPAVRNAMMIDVGTATIRLFEANIKFLREVQKDLPPVEDDAPLTELA</sequence>
<dbReference type="EMBL" id="CP039865">
    <property type="protein sequence ID" value="QCK88516.1"/>
    <property type="molecule type" value="Genomic_DNA"/>
</dbReference>
<dbReference type="RefSeq" id="WP_137101842.1">
    <property type="nucleotide sequence ID" value="NZ_CP039865.1"/>
</dbReference>
<proteinExistence type="predicted"/>
<evidence type="ECO:0000313" key="2">
    <source>
        <dbReference type="Proteomes" id="UP000298588"/>
    </source>
</evidence>
<organism evidence="1 2">
    <name type="scientific">Phreatobacter aquaticus</name>
    <dbReference type="NCBI Taxonomy" id="2570229"/>
    <lineage>
        <taxon>Bacteria</taxon>
        <taxon>Pseudomonadati</taxon>
        <taxon>Pseudomonadota</taxon>
        <taxon>Alphaproteobacteria</taxon>
        <taxon>Hyphomicrobiales</taxon>
        <taxon>Phreatobacteraceae</taxon>
        <taxon>Phreatobacter</taxon>
    </lineage>
</organism>
<evidence type="ECO:0000313" key="1">
    <source>
        <dbReference type="EMBL" id="QCK88516.1"/>
    </source>
</evidence>
<dbReference type="Proteomes" id="UP000298588">
    <property type="component" value="Chromosome"/>
</dbReference>
<gene>
    <name evidence="1" type="ORF">E8L99_23520</name>
</gene>
<accession>A0A4D7QSM3</accession>
<reference evidence="1 2" key="1">
    <citation type="submission" date="2019-04" db="EMBL/GenBank/DDBJ databases">
        <title>Phreatobacter aquaticus sp. nov.</title>
        <authorList>
            <person name="Choi A."/>
            <person name="Baek K."/>
        </authorList>
    </citation>
    <scope>NUCLEOTIDE SEQUENCE [LARGE SCALE GENOMIC DNA]</scope>
    <source>
        <strain evidence="1 2">NMCR1094</strain>
    </source>
</reference>